<sequence length="173" mass="20129">MCAWRTSSRYFRTEFKTPLEPETRTTSTHLWTFSIYWTQLASSSIRSIGLYLRVIRTASRNEIFRELAVKLIEHTGSLRVLSAVWHSAENALLQEYTSWIPIWNRRYTYTISVLQYELAFFGASAGYPGSWSLLERKNILHICGFTFDRIDEHTNTVELIPGRRVAGSDIIDQ</sequence>
<keyword evidence="2" id="KW-1185">Reference proteome</keyword>
<name>A0A6A6E9T2_9PEZI</name>
<evidence type="ECO:0000313" key="1">
    <source>
        <dbReference type="EMBL" id="KAF2188727.1"/>
    </source>
</evidence>
<dbReference type="Proteomes" id="UP000800200">
    <property type="component" value="Unassembled WGS sequence"/>
</dbReference>
<proteinExistence type="predicted"/>
<organism evidence="1 2">
    <name type="scientific">Zopfia rhizophila CBS 207.26</name>
    <dbReference type="NCBI Taxonomy" id="1314779"/>
    <lineage>
        <taxon>Eukaryota</taxon>
        <taxon>Fungi</taxon>
        <taxon>Dikarya</taxon>
        <taxon>Ascomycota</taxon>
        <taxon>Pezizomycotina</taxon>
        <taxon>Dothideomycetes</taxon>
        <taxon>Dothideomycetes incertae sedis</taxon>
        <taxon>Zopfiaceae</taxon>
        <taxon>Zopfia</taxon>
    </lineage>
</organism>
<accession>A0A6A6E9T2</accession>
<dbReference type="EMBL" id="ML994623">
    <property type="protein sequence ID" value="KAF2188727.1"/>
    <property type="molecule type" value="Genomic_DNA"/>
</dbReference>
<dbReference type="AlphaFoldDB" id="A0A6A6E9T2"/>
<reference evidence="1" key="1">
    <citation type="journal article" date="2020" name="Stud. Mycol.">
        <title>101 Dothideomycetes genomes: a test case for predicting lifestyles and emergence of pathogens.</title>
        <authorList>
            <person name="Haridas S."/>
            <person name="Albert R."/>
            <person name="Binder M."/>
            <person name="Bloem J."/>
            <person name="Labutti K."/>
            <person name="Salamov A."/>
            <person name="Andreopoulos B."/>
            <person name="Baker S."/>
            <person name="Barry K."/>
            <person name="Bills G."/>
            <person name="Bluhm B."/>
            <person name="Cannon C."/>
            <person name="Castanera R."/>
            <person name="Culley D."/>
            <person name="Daum C."/>
            <person name="Ezra D."/>
            <person name="Gonzalez J."/>
            <person name="Henrissat B."/>
            <person name="Kuo A."/>
            <person name="Liang C."/>
            <person name="Lipzen A."/>
            <person name="Lutzoni F."/>
            <person name="Magnuson J."/>
            <person name="Mondo S."/>
            <person name="Nolan M."/>
            <person name="Ohm R."/>
            <person name="Pangilinan J."/>
            <person name="Park H.-J."/>
            <person name="Ramirez L."/>
            <person name="Alfaro M."/>
            <person name="Sun H."/>
            <person name="Tritt A."/>
            <person name="Yoshinaga Y."/>
            <person name="Zwiers L.-H."/>
            <person name="Turgeon B."/>
            <person name="Goodwin S."/>
            <person name="Spatafora J."/>
            <person name="Crous P."/>
            <person name="Grigoriev I."/>
        </authorList>
    </citation>
    <scope>NUCLEOTIDE SEQUENCE</scope>
    <source>
        <strain evidence="1">CBS 207.26</strain>
    </source>
</reference>
<evidence type="ECO:0000313" key="2">
    <source>
        <dbReference type="Proteomes" id="UP000800200"/>
    </source>
</evidence>
<protein>
    <submittedName>
        <fullName evidence="1">Uncharacterized protein</fullName>
    </submittedName>
</protein>
<gene>
    <name evidence="1" type="ORF">K469DRAFT_684717</name>
</gene>